<feature type="transmembrane region" description="Helical" evidence="5">
    <location>
        <begin position="318"/>
        <end position="335"/>
    </location>
</feature>
<dbReference type="GO" id="GO:0005262">
    <property type="term" value="F:calcium channel activity"/>
    <property type="evidence" value="ECO:0007669"/>
    <property type="project" value="TreeGrafter"/>
</dbReference>
<dbReference type="GO" id="GO:0005886">
    <property type="term" value="C:plasma membrane"/>
    <property type="evidence" value="ECO:0007669"/>
    <property type="project" value="TreeGrafter"/>
</dbReference>
<dbReference type="InterPro" id="IPR004481">
    <property type="entry name" value="K/Na/Ca-exchanger"/>
</dbReference>
<keyword evidence="4 5" id="KW-0472">Membrane</keyword>
<keyword evidence="3 5" id="KW-1133">Transmembrane helix</keyword>
<dbReference type="InterPro" id="IPR044880">
    <property type="entry name" value="NCX_ion-bd_dom_sf"/>
</dbReference>
<dbReference type="AlphaFoldDB" id="A0A382H3A9"/>
<dbReference type="PANTHER" id="PTHR10846">
    <property type="entry name" value="SODIUM/POTASSIUM/CALCIUM EXCHANGER"/>
    <property type="match status" value="1"/>
</dbReference>
<dbReference type="Gene3D" id="1.20.1420.30">
    <property type="entry name" value="NCX, central ion-binding region"/>
    <property type="match status" value="2"/>
</dbReference>
<proteinExistence type="predicted"/>
<evidence type="ECO:0000256" key="3">
    <source>
        <dbReference type="ARBA" id="ARBA00022989"/>
    </source>
</evidence>
<dbReference type="GO" id="GO:0008273">
    <property type="term" value="F:calcium, potassium:sodium antiporter activity"/>
    <property type="evidence" value="ECO:0007669"/>
    <property type="project" value="TreeGrafter"/>
</dbReference>
<dbReference type="InterPro" id="IPR004837">
    <property type="entry name" value="NaCa_Exmemb"/>
</dbReference>
<reference evidence="7" key="1">
    <citation type="submission" date="2018-05" db="EMBL/GenBank/DDBJ databases">
        <authorList>
            <person name="Lanie J.A."/>
            <person name="Ng W.-L."/>
            <person name="Kazmierczak K.M."/>
            <person name="Andrzejewski T.M."/>
            <person name="Davidsen T.M."/>
            <person name="Wayne K.J."/>
            <person name="Tettelin H."/>
            <person name="Glass J.I."/>
            <person name="Rusch D."/>
            <person name="Podicherti R."/>
            <person name="Tsui H.-C.T."/>
            <person name="Winkler M.E."/>
        </authorList>
    </citation>
    <scope>NUCLEOTIDE SEQUENCE</scope>
</reference>
<feature type="domain" description="Sodium/calcium exchanger membrane region" evidence="6">
    <location>
        <begin position="182"/>
        <end position="334"/>
    </location>
</feature>
<dbReference type="PANTHER" id="PTHR10846:SF8">
    <property type="entry name" value="INNER MEMBRANE PROTEIN YRBG"/>
    <property type="match status" value="1"/>
</dbReference>
<feature type="transmembrane region" description="Helical" evidence="5">
    <location>
        <begin position="181"/>
        <end position="205"/>
    </location>
</feature>
<evidence type="ECO:0000256" key="2">
    <source>
        <dbReference type="ARBA" id="ARBA00022692"/>
    </source>
</evidence>
<evidence type="ECO:0000256" key="1">
    <source>
        <dbReference type="ARBA" id="ARBA00004141"/>
    </source>
</evidence>
<evidence type="ECO:0000313" key="7">
    <source>
        <dbReference type="EMBL" id="SVB81760.1"/>
    </source>
</evidence>
<dbReference type="Pfam" id="PF01699">
    <property type="entry name" value="Na_Ca_ex"/>
    <property type="match status" value="2"/>
</dbReference>
<feature type="transmembrane region" description="Helical" evidence="5">
    <location>
        <begin position="35"/>
        <end position="62"/>
    </location>
</feature>
<dbReference type="EMBL" id="UINC01058931">
    <property type="protein sequence ID" value="SVB81760.1"/>
    <property type="molecule type" value="Genomic_DNA"/>
</dbReference>
<feature type="domain" description="Sodium/calcium exchanger membrane region" evidence="6">
    <location>
        <begin position="5"/>
        <end position="152"/>
    </location>
</feature>
<feature type="transmembrane region" description="Helical" evidence="5">
    <location>
        <begin position="74"/>
        <end position="91"/>
    </location>
</feature>
<feature type="transmembrane region" description="Helical" evidence="5">
    <location>
        <begin position="284"/>
        <end position="306"/>
    </location>
</feature>
<accession>A0A382H3A9</accession>
<gene>
    <name evidence="7" type="ORF">METZ01_LOCUS234614</name>
</gene>
<protein>
    <recommendedName>
        <fullName evidence="6">Sodium/calcium exchanger membrane region domain-containing protein</fullName>
    </recommendedName>
</protein>
<keyword evidence="2 5" id="KW-0812">Transmembrane</keyword>
<evidence type="ECO:0000256" key="5">
    <source>
        <dbReference type="SAM" id="Phobius"/>
    </source>
</evidence>
<feature type="transmembrane region" description="Helical" evidence="5">
    <location>
        <begin position="6"/>
        <end position="23"/>
    </location>
</feature>
<feature type="transmembrane region" description="Helical" evidence="5">
    <location>
        <begin position="211"/>
        <end position="229"/>
    </location>
</feature>
<feature type="transmembrane region" description="Helical" evidence="5">
    <location>
        <begin position="133"/>
        <end position="152"/>
    </location>
</feature>
<evidence type="ECO:0000256" key="4">
    <source>
        <dbReference type="ARBA" id="ARBA00023136"/>
    </source>
</evidence>
<feature type="transmembrane region" description="Helical" evidence="5">
    <location>
        <begin position="241"/>
        <end position="264"/>
    </location>
</feature>
<organism evidence="7">
    <name type="scientific">marine metagenome</name>
    <dbReference type="NCBI Taxonomy" id="408172"/>
    <lineage>
        <taxon>unclassified sequences</taxon>
        <taxon>metagenomes</taxon>
        <taxon>ecological metagenomes</taxon>
    </lineage>
</organism>
<feature type="transmembrane region" description="Helical" evidence="5">
    <location>
        <begin position="103"/>
        <end position="121"/>
    </location>
</feature>
<sequence>MEYPIIALVAGLISIYYSADYFIETSAKIANIYKVKPLIIGILILGFGTSAPEMFVSGLAAFEEHPGLSVGNAFGSNIFNIALVLGITAIIKPIKLELKNIQFEWLILIAFTGIAGFLLLLDFDPISFDGSLSTIDGFVLLGLMGLFLWYTFKESKKTHHEFDIPSSNTGSEQKWKLWRDLVFWLIVLVGSAQMIVISATYLANYYHVSDLIFGLTIVALGTSIPELAVSVRGAVRKQHEMVVGNIIGSNIFNTVAVLAIPALISTSDISLISTSDVSGLWPTYSVFFLDFGVMLFLTVGIGLFLFVPGIGGKKTHQISQVEGIFFIFVLIVYLSQRLLLL</sequence>
<name>A0A382H3A9_9ZZZZ</name>
<comment type="subcellular location">
    <subcellularLocation>
        <location evidence="1">Membrane</location>
        <topology evidence="1">Multi-pass membrane protein</topology>
    </subcellularLocation>
</comment>
<dbReference type="NCBIfam" id="TIGR00367">
    <property type="entry name" value="calcium/sodium antiporter"/>
    <property type="match status" value="1"/>
</dbReference>
<dbReference type="GO" id="GO:0006874">
    <property type="term" value="P:intracellular calcium ion homeostasis"/>
    <property type="evidence" value="ECO:0007669"/>
    <property type="project" value="TreeGrafter"/>
</dbReference>
<evidence type="ECO:0000259" key="6">
    <source>
        <dbReference type="Pfam" id="PF01699"/>
    </source>
</evidence>